<organism evidence="1 2">
    <name type="scientific">Sphagnurus paluster</name>
    <dbReference type="NCBI Taxonomy" id="117069"/>
    <lineage>
        <taxon>Eukaryota</taxon>
        <taxon>Fungi</taxon>
        <taxon>Dikarya</taxon>
        <taxon>Basidiomycota</taxon>
        <taxon>Agaricomycotina</taxon>
        <taxon>Agaricomycetes</taxon>
        <taxon>Agaricomycetidae</taxon>
        <taxon>Agaricales</taxon>
        <taxon>Tricholomatineae</taxon>
        <taxon>Lyophyllaceae</taxon>
        <taxon>Sphagnurus</taxon>
    </lineage>
</organism>
<dbReference type="EMBL" id="JABCKI010000280">
    <property type="protein sequence ID" value="KAG5651200.1"/>
    <property type="molecule type" value="Genomic_DNA"/>
</dbReference>
<sequence length="217" mass="22260">MHECQRTSIVEPMRHTTATTNARIAVVSMAKPMPRTAIHTATLPTISTATAITIRMPTPIQAPIIGTTTHALRTPTLDALPLEQELQATPELSRGCEPTTLPPAAMTTAAAFCSIATPKPNAIAAGPATPMCVSTTPFASPTAASITTSKPTPARSIFESLAVLPISAAPAAAVLTFSSQILRLKSTSTRPFSVAAGTANISPISANGIFGVVAPPT</sequence>
<protein>
    <submittedName>
        <fullName evidence="1">Uncharacterized protein</fullName>
    </submittedName>
</protein>
<gene>
    <name evidence="1" type="ORF">H0H81_009509</name>
</gene>
<dbReference type="AlphaFoldDB" id="A0A9P7GKZ1"/>
<proteinExistence type="predicted"/>
<dbReference type="Proteomes" id="UP000717328">
    <property type="component" value="Unassembled WGS sequence"/>
</dbReference>
<accession>A0A9P7GKZ1</accession>
<name>A0A9P7GKZ1_9AGAR</name>
<keyword evidence="2" id="KW-1185">Reference proteome</keyword>
<evidence type="ECO:0000313" key="2">
    <source>
        <dbReference type="Proteomes" id="UP000717328"/>
    </source>
</evidence>
<reference evidence="1" key="1">
    <citation type="submission" date="2021-02" db="EMBL/GenBank/DDBJ databases">
        <authorList>
            <person name="Nieuwenhuis M."/>
            <person name="Van De Peppel L.J.J."/>
        </authorList>
    </citation>
    <scope>NUCLEOTIDE SEQUENCE</scope>
    <source>
        <strain evidence="1">D49</strain>
    </source>
</reference>
<reference evidence="1" key="2">
    <citation type="submission" date="2021-10" db="EMBL/GenBank/DDBJ databases">
        <title>Phylogenomics reveals ancestral predisposition of the termite-cultivated fungus Termitomyces towards a domesticated lifestyle.</title>
        <authorList>
            <person name="Auxier B."/>
            <person name="Grum-Grzhimaylo A."/>
            <person name="Cardenas M.E."/>
            <person name="Lodge J.D."/>
            <person name="Laessoe T."/>
            <person name="Pedersen O."/>
            <person name="Smith M.E."/>
            <person name="Kuyper T.W."/>
            <person name="Franco-Molano E.A."/>
            <person name="Baroni T.J."/>
            <person name="Aanen D.K."/>
        </authorList>
    </citation>
    <scope>NUCLEOTIDE SEQUENCE</scope>
    <source>
        <strain evidence="1">D49</strain>
    </source>
</reference>
<evidence type="ECO:0000313" key="1">
    <source>
        <dbReference type="EMBL" id="KAG5651200.1"/>
    </source>
</evidence>
<comment type="caution">
    <text evidence="1">The sequence shown here is derived from an EMBL/GenBank/DDBJ whole genome shotgun (WGS) entry which is preliminary data.</text>
</comment>